<dbReference type="AlphaFoldDB" id="A0A7Z0C3H8"/>
<evidence type="ECO:0000313" key="5">
    <source>
        <dbReference type="EMBL" id="NYI09086.1"/>
    </source>
</evidence>
<dbReference type="InterPro" id="IPR032109">
    <property type="entry name" value="Big_3_5"/>
</dbReference>
<comment type="caution">
    <text evidence="5">The sequence shown here is derived from an EMBL/GenBank/DDBJ whole genome shotgun (WGS) entry which is preliminary data.</text>
</comment>
<dbReference type="PANTHER" id="PTHR30570:SF1">
    <property type="entry name" value="PHOSPHATE-BINDING PROTEIN PSTS"/>
    <property type="match status" value="1"/>
</dbReference>
<dbReference type="Gene3D" id="2.60.40.10">
    <property type="entry name" value="Immunoglobulins"/>
    <property type="match status" value="1"/>
</dbReference>
<evidence type="ECO:0000259" key="3">
    <source>
        <dbReference type="Pfam" id="PF12849"/>
    </source>
</evidence>
<evidence type="ECO:0000259" key="4">
    <source>
        <dbReference type="Pfam" id="PF16640"/>
    </source>
</evidence>
<protein>
    <recommendedName>
        <fullName evidence="7">ABC-type phosphate transport system, substrate-binding protein</fullName>
    </recommendedName>
</protein>
<feature type="domain" description="Bacterial Ig-like" evidence="4">
    <location>
        <begin position="347"/>
        <end position="427"/>
    </location>
</feature>
<accession>A0A7Z0C3H8</accession>
<dbReference type="Proteomes" id="UP000537326">
    <property type="component" value="Unassembled WGS sequence"/>
</dbReference>
<dbReference type="GO" id="GO:0005975">
    <property type="term" value="P:carbohydrate metabolic process"/>
    <property type="evidence" value="ECO:0007669"/>
    <property type="project" value="UniProtKB-ARBA"/>
</dbReference>
<dbReference type="Gene3D" id="3.40.190.10">
    <property type="entry name" value="Periplasmic binding protein-like II"/>
    <property type="match status" value="1"/>
</dbReference>
<dbReference type="SUPFAM" id="SSF53850">
    <property type="entry name" value="Periplasmic binding protein-like II"/>
    <property type="match status" value="1"/>
</dbReference>
<sequence length="509" mass="51385">MKASKTLSGPVVAVVAAVVASSVAFGATPASAAQEAYDPTFTPVAADLIGVGSDTTEISMHYVAEGFDGFPGFNDGDAGFRIASFQAGGGGQLTFPQGTTIDRPNGSGAGKSRLYGDNNVAEVDFARSSSALNTNEVNAGLQAFPFAVDGLKLAVSNTVPSHAPATISAADMVKIYDGTVTDWSQLGGTAGTIKPLIPQAGSGTRSFFVAQLKTANNGVDVALAGSVTEVQEHDPAPIQGDANAVAPFSTGRAKAAGSAIKLTEGFAANRALYNVVRGADLARADIQAVFGPDGFICSDAAAPLIEGSGFLQLAREANGGACGVATQAATSNFKTNEVSETTTDLTATSPSAGKVTLTATVGSTAGAPTGTVTFTEGEDVVADEVPIVAGQARVTLSAVEAGSHTYTATLNPGEGFLASSDDATVVVSDEVVIKAKAKTVKKGKNAKVKVTIAGAEGEVSLLKGTKEIDSSMLKSGKATLVAKKVKKTTKYTVAFGDQTTKVTVKVKKK</sequence>
<organism evidence="5 6">
    <name type="scientific">Nocardioides marinus</name>
    <dbReference type="NCBI Taxonomy" id="374514"/>
    <lineage>
        <taxon>Bacteria</taxon>
        <taxon>Bacillati</taxon>
        <taxon>Actinomycetota</taxon>
        <taxon>Actinomycetes</taxon>
        <taxon>Propionibacteriales</taxon>
        <taxon>Nocardioidaceae</taxon>
        <taxon>Nocardioides</taxon>
    </lineage>
</organism>
<gene>
    <name evidence="5" type="ORF">BKA05_000601</name>
</gene>
<keyword evidence="1 2" id="KW-0732">Signal</keyword>
<evidence type="ECO:0000256" key="2">
    <source>
        <dbReference type="SAM" id="SignalP"/>
    </source>
</evidence>
<dbReference type="InterPro" id="IPR013783">
    <property type="entry name" value="Ig-like_fold"/>
</dbReference>
<evidence type="ECO:0008006" key="7">
    <source>
        <dbReference type="Google" id="ProtNLM"/>
    </source>
</evidence>
<dbReference type="PANTHER" id="PTHR30570">
    <property type="entry name" value="PERIPLASMIC PHOSPHATE BINDING COMPONENT OF PHOSPHATE ABC TRANSPORTER"/>
    <property type="match status" value="1"/>
</dbReference>
<name>A0A7Z0C3H8_9ACTN</name>
<dbReference type="Pfam" id="PF16640">
    <property type="entry name" value="Big_3_5"/>
    <property type="match status" value="1"/>
</dbReference>
<dbReference type="InterPro" id="IPR024370">
    <property type="entry name" value="PBP_domain"/>
</dbReference>
<reference evidence="5 6" key="1">
    <citation type="submission" date="2020-07" db="EMBL/GenBank/DDBJ databases">
        <title>Sequencing the genomes of 1000 actinobacteria strains.</title>
        <authorList>
            <person name="Klenk H.-P."/>
        </authorList>
    </citation>
    <scope>NUCLEOTIDE SEQUENCE [LARGE SCALE GENOMIC DNA]</scope>
    <source>
        <strain evidence="5 6">DSM 18248</strain>
    </source>
</reference>
<feature type="signal peptide" evidence="2">
    <location>
        <begin position="1"/>
        <end position="32"/>
    </location>
</feature>
<dbReference type="Pfam" id="PF12849">
    <property type="entry name" value="PBP_like_2"/>
    <property type="match status" value="1"/>
</dbReference>
<feature type="domain" description="PBP" evidence="3">
    <location>
        <begin position="103"/>
        <end position="246"/>
    </location>
</feature>
<proteinExistence type="predicted"/>
<feature type="chain" id="PRO_5030637928" description="ABC-type phosphate transport system, substrate-binding protein" evidence="2">
    <location>
        <begin position="33"/>
        <end position="509"/>
    </location>
</feature>
<evidence type="ECO:0000313" key="6">
    <source>
        <dbReference type="Proteomes" id="UP000537326"/>
    </source>
</evidence>
<keyword evidence="6" id="KW-1185">Reference proteome</keyword>
<dbReference type="EMBL" id="JACBZI010000001">
    <property type="protein sequence ID" value="NYI09086.1"/>
    <property type="molecule type" value="Genomic_DNA"/>
</dbReference>
<evidence type="ECO:0000256" key="1">
    <source>
        <dbReference type="ARBA" id="ARBA00022729"/>
    </source>
</evidence>
<dbReference type="InterPro" id="IPR050811">
    <property type="entry name" value="Phosphate_ABC_transporter"/>
</dbReference>
<dbReference type="RefSeq" id="WP_179530109.1">
    <property type="nucleotide sequence ID" value="NZ_BAAAPP010000002.1"/>
</dbReference>